<reference evidence="2" key="1">
    <citation type="journal article" date="2019" name="Int. J. Syst. Evol. Microbiol.">
        <title>The Global Catalogue of Microorganisms (GCM) 10K type strain sequencing project: providing services to taxonomists for standard genome sequencing and annotation.</title>
        <authorList>
            <consortium name="The Broad Institute Genomics Platform"/>
            <consortium name="The Broad Institute Genome Sequencing Center for Infectious Disease"/>
            <person name="Wu L."/>
            <person name="Ma J."/>
        </authorList>
    </citation>
    <scope>NUCLEOTIDE SEQUENCE [LARGE SCALE GENOMIC DNA]</scope>
    <source>
        <strain evidence="2">CCUG 73951</strain>
    </source>
</reference>
<protein>
    <submittedName>
        <fullName evidence="1">Uncharacterized protein</fullName>
    </submittedName>
</protein>
<organism evidence="1 2">
    <name type="scientific">Halobacillus campisalis</name>
    <dbReference type="NCBI Taxonomy" id="435909"/>
    <lineage>
        <taxon>Bacteria</taxon>
        <taxon>Bacillati</taxon>
        <taxon>Bacillota</taxon>
        <taxon>Bacilli</taxon>
        <taxon>Bacillales</taxon>
        <taxon>Bacillaceae</taxon>
        <taxon>Halobacillus</taxon>
    </lineage>
</organism>
<keyword evidence="2" id="KW-1185">Reference proteome</keyword>
<evidence type="ECO:0000313" key="2">
    <source>
        <dbReference type="Proteomes" id="UP001596494"/>
    </source>
</evidence>
<accession>A0ABW2K0A7</accession>
<gene>
    <name evidence="1" type="ORF">ACFQMN_04195</name>
</gene>
<comment type="caution">
    <text evidence="1">The sequence shown here is derived from an EMBL/GenBank/DDBJ whole genome shotgun (WGS) entry which is preliminary data.</text>
</comment>
<dbReference type="Proteomes" id="UP001596494">
    <property type="component" value="Unassembled WGS sequence"/>
</dbReference>
<evidence type="ECO:0000313" key="1">
    <source>
        <dbReference type="EMBL" id="MFC7320068.1"/>
    </source>
</evidence>
<sequence>MNVIDQVKISRDDLKLLTNAKTTKADPVITIDEKGFVHWTSEDYITGNFEQIRNLAKANNLMIFENIAMYWLFPVSAFKGFEEVYVLTYMFKRQIQSCYYELFEVDYDYYSVANKDGHYKLVAYIPIHKEDKRHLRELIKIYYSAPTDRTNLNKVGEKNSAFSVTHLNNLVSNSKQQTLLRNNRFNFYHNKANVPSHEVMRTTYKYLERRLCPKI</sequence>
<name>A0ABW2K0A7_9BACI</name>
<dbReference type="EMBL" id="JBHTBY010000003">
    <property type="protein sequence ID" value="MFC7320068.1"/>
    <property type="molecule type" value="Genomic_DNA"/>
</dbReference>
<proteinExistence type="predicted"/>
<dbReference type="RefSeq" id="WP_289216729.1">
    <property type="nucleotide sequence ID" value="NZ_JAPVRC010000008.1"/>
</dbReference>